<evidence type="ECO:0000256" key="3">
    <source>
        <dbReference type="SAM" id="SignalP"/>
    </source>
</evidence>
<dbReference type="EMBL" id="GG738863">
    <property type="protein sequence ID" value="EFC45456.1"/>
    <property type="molecule type" value="Genomic_DNA"/>
</dbReference>
<dbReference type="InParanoid" id="D2VCP1"/>
<gene>
    <name evidence="4" type="ORF">NAEGRDRAFT_66642</name>
</gene>
<proteinExistence type="predicted"/>
<dbReference type="AlphaFoldDB" id="D2VCP1"/>
<dbReference type="VEuPathDB" id="AmoebaDB:NAEGRDRAFT_66642"/>
<reference evidence="4 5" key="1">
    <citation type="journal article" date="2010" name="Cell">
        <title>The genome of Naegleria gruberi illuminates early eukaryotic versatility.</title>
        <authorList>
            <person name="Fritz-Laylin L.K."/>
            <person name="Prochnik S.E."/>
            <person name="Ginger M.L."/>
            <person name="Dacks J.B."/>
            <person name="Carpenter M.L."/>
            <person name="Field M.C."/>
            <person name="Kuo A."/>
            <person name="Paredez A."/>
            <person name="Chapman J."/>
            <person name="Pham J."/>
            <person name="Shu S."/>
            <person name="Neupane R."/>
            <person name="Cipriano M."/>
            <person name="Mancuso J."/>
            <person name="Tu H."/>
            <person name="Salamov A."/>
            <person name="Lindquist E."/>
            <person name="Shapiro H."/>
            <person name="Lucas S."/>
            <person name="Grigoriev I.V."/>
            <person name="Cande W.Z."/>
            <person name="Fulton C."/>
            <person name="Rokhsar D.S."/>
            <person name="Dawson S.C."/>
        </authorList>
    </citation>
    <scope>NUCLEOTIDE SEQUENCE [LARGE SCALE GENOMIC DNA]</scope>
    <source>
        <strain evidence="4 5">NEG-M</strain>
    </source>
</reference>
<dbReference type="KEGG" id="ngr:NAEGRDRAFT_66642"/>
<name>D2VCP1_NAEGR</name>
<dbReference type="RefSeq" id="XP_002678200.1">
    <property type="nucleotide sequence ID" value="XM_002678154.1"/>
</dbReference>
<feature type="signal peptide" evidence="3">
    <location>
        <begin position="1"/>
        <end position="25"/>
    </location>
</feature>
<protein>
    <submittedName>
        <fullName evidence="4">Predicted protein</fullName>
    </submittedName>
</protein>
<evidence type="ECO:0000313" key="5">
    <source>
        <dbReference type="Proteomes" id="UP000006671"/>
    </source>
</evidence>
<keyword evidence="3" id="KW-0732">Signal</keyword>
<feature type="coiled-coil region" evidence="1">
    <location>
        <begin position="34"/>
        <end position="91"/>
    </location>
</feature>
<evidence type="ECO:0000256" key="1">
    <source>
        <dbReference type="SAM" id="Coils"/>
    </source>
</evidence>
<organism evidence="5">
    <name type="scientific">Naegleria gruberi</name>
    <name type="common">Amoeba</name>
    <dbReference type="NCBI Taxonomy" id="5762"/>
    <lineage>
        <taxon>Eukaryota</taxon>
        <taxon>Discoba</taxon>
        <taxon>Heterolobosea</taxon>
        <taxon>Tetramitia</taxon>
        <taxon>Eutetramitia</taxon>
        <taxon>Vahlkampfiidae</taxon>
        <taxon>Naegleria</taxon>
    </lineage>
</organism>
<sequence>MFKFNVALVVAAVLMMMMYITSVSAQQSNAVGILAEKKQNLASLDNAIASTKDLIQGAVEFGAHELQASYVKQKKEQLVELSELRNVLQYEVDFLSKQVPTSSRQNGMVINSVNTPTTKEEKAAKQVAEELKLKQEAEAKALAEKQAAEKKAKEAEAKQKGEQEAAAKLKAEKEAAEKKAQELAAQNRKSEFTIEAACDNSYSLYINGGKVISGDSWGSKQKTKVTLTNGDLISVRAFDMDGLGGLLVNIYNDKGQQFNTGSSTWNCKVGDLSVSGDEFLSWPVGVKAPHSDNYGVTKQSGSHWIWTKSQQKGYITCAQRIKF</sequence>
<keyword evidence="1" id="KW-0175">Coiled coil</keyword>
<feature type="chain" id="PRO_5003037435" evidence="3">
    <location>
        <begin position="26"/>
        <end position="323"/>
    </location>
</feature>
<accession>D2VCP1</accession>
<evidence type="ECO:0000313" key="4">
    <source>
        <dbReference type="EMBL" id="EFC45456.1"/>
    </source>
</evidence>
<dbReference type="GeneID" id="8857348"/>
<keyword evidence="5" id="KW-1185">Reference proteome</keyword>
<dbReference type="Proteomes" id="UP000006671">
    <property type="component" value="Unassembled WGS sequence"/>
</dbReference>
<evidence type="ECO:0000256" key="2">
    <source>
        <dbReference type="SAM" id="MobiDB-lite"/>
    </source>
</evidence>
<feature type="region of interest" description="Disordered" evidence="2">
    <location>
        <begin position="153"/>
        <end position="173"/>
    </location>
</feature>